<keyword evidence="1" id="KW-0328">Glycosyltransferase</keyword>
<protein>
    <recommendedName>
        <fullName evidence="4">Penicillin-binding protein transpeptidase domain-containing protein</fullName>
    </recommendedName>
</protein>
<organism evidence="5 6">
    <name type="scientific">Pycnococcus provasolii</name>
    <dbReference type="NCBI Taxonomy" id="41880"/>
    <lineage>
        <taxon>Eukaryota</taxon>
        <taxon>Viridiplantae</taxon>
        <taxon>Chlorophyta</taxon>
        <taxon>Pseudoscourfieldiophyceae</taxon>
        <taxon>Pseudoscourfieldiales</taxon>
        <taxon>Pycnococcaceae</taxon>
        <taxon>Pycnococcus</taxon>
    </lineage>
</organism>
<sequence length="287" mass="30645">MSSSCHGENSESGGLDISCRPLLSLTLARCMMGGAASSSKKGGSTEKQEEDEDDYRPMNYNRKYRGTVTLRDALADSLNIPTVKLADAVGIDKVTDMARRLGVRSPLPQTLSLSLGACEVTPFEIGCMYNTIAAGGVYSRPHLVTKVQDRGGETLYKFKPVRKPACKARACGDLHRMLRAAVTKGTGRAAIQGWPAAAAAIQGWPAAAAAGKTGTSDDYRDAWFAGYTPSMSCVVWCGRDDNSSLPGTGATLAAPIWARFMRAAHGQGISAEKGHSRRQKVAKWRQA</sequence>
<keyword evidence="6" id="KW-1185">Reference proteome</keyword>
<dbReference type="EMBL" id="BNJQ01000006">
    <property type="protein sequence ID" value="GHP03740.1"/>
    <property type="molecule type" value="Genomic_DNA"/>
</dbReference>
<dbReference type="GO" id="GO:0008658">
    <property type="term" value="F:penicillin binding"/>
    <property type="evidence" value="ECO:0007669"/>
    <property type="project" value="InterPro"/>
</dbReference>
<feature type="compositionally biased region" description="Basic residues" evidence="3">
    <location>
        <begin position="275"/>
        <end position="287"/>
    </location>
</feature>
<name>A0A830HD08_9CHLO</name>
<dbReference type="PANTHER" id="PTHR32282">
    <property type="entry name" value="BINDING PROTEIN TRANSPEPTIDASE, PUTATIVE-RELATED"/>
    <property type="match status" value="1"/>
</dbReference>
<dbReference type="SUPFAM" id="SSF56601">
    <property type="entry name" value="beta-lactamase/transpeptidase-like"/>
    <property type="match status" value="1"/>
</dbReference>
<dbReference type="InterPro" id="IPR050396">
    <property type="entry name" value="Glycosyltr_51/Transpeptidase"/>
</dbReference>
<dbReference type="OrthoDB" id="2017226at2759"/>
<comment type="caution">
    <text evidence="5">The sequence shown here is derived from an EMBL/GenBank/DDBJ whole genome shotgun (WGS) entry which is preliminary data.</text>
</comment>
<feature type="region of interest" description="Disordered" evidence="3">
    <location>
        <begin position="268"/>
        <end position="287"/>
    </location>
</feature>
<evidence type="ECO:0000313" key="6">
    <source>
        <dbReference type="Proteomes" id="UP000660262"/>
    </source>
</evidence>
<dbReference type="AlphaFoldDB" id="A0A830HD08"/>
<dbReference type="PANTHER" id="PTHR32282:SF33">
    <property type="entry name" value="PEPTIDOGLYCAN GLYCOSYLTRANSFERASE"/>
    <property type="match status" value="1"/>
</dbReference>
<evidence type="ECO:0000259" key="4">
    <source>
        <dbReference type="Pfam" id="PF00905"/>
    </source>
</evidence>
<evidence type="ECO:0000256" key="1">
    <source>
        <dbReference type="ARBA" id="ARBA00022676"/>
    </source>
</evidence>
<dbReference type="Pfam" id="PF00905">
    <property type="entry name" value="Transpeptidase"/>
    <property type="match status" value="1"/>
</dbReference>
<keyword evidence="2" id="KW-0808">Transferase</keyword>
<dbReference type="InterPro" id="IPR012338">
    <property type="entry name" value="Beta-lactam/transpept-like"/>
</dbReference>
<dbReference type="Proteomes" id="UP000660262">
    <property type="component" value="Unassembled WGS sequence"/>
</dbReference>
<feature type="domain" description="Penicillin-binding protein transpeptidase" evidence="4">
    <location>
        <begin position="48"/>
        <end position="230"/>
    </location>
</feature>
<accession>A0A830HD08</accession>
<evidence type="ECO:0000313" key="5">
    <source>
        <dbReference type="EMBL" id="GHP03740.1"/>
    </source>
</evidence>
<dbReference type="Gene3D" id="3.40.710.10">
    <property type="entry name" value="DD-peptidase/beta-lactamase superfamily"/>
    <property type="match status" value="1"/>
</dbReference>
<dbReference type="GO" id="GO:0008955">
    <property type="term" value="F:peptidoglycan glycosyltransferase activity"/>
    <property type="evidence" value="ECO:0007669"/>
    <property type="project" value="TreeGrafter"/>
</dbReference>
<reference evidence="5" key="1">
    <citation type="submission" date="2020-10" db="EMBL/GenBank/DDBJ databases">
        <title>Unveiling of a novel bifunctional photoreceptor, Dualchrome1, isolated from a cosmopolitan green alga.</title>
        <authorList>
            <person name="Suzuki S."/>
            <person name="Kawachi M."/>
        </authorList>
    </citation>
    <scope>NUCLEOTIDE SEQUENCE</scope>
    <source>
        <strain evidence="5">NIES 2893</strain>
    </source>
</reference>
<evidence type="ECO:0000256" key="3">
    <source>
        <dbReference type="SAM" id="MobiDB-lite"/>
    </source>
</evidence>
<feature type="region of interest" description="Disordered" evidence="3">
    <location>
        <begin position="34"/>
        <end position="59"/>
    </location>
</feature>
<proteinExistence type="predicted"/>
<gene>
    <name evidence="5" type="ORF">PPROV_000249500</name>
</gene>
<evidence type="ECO:0000256" key="2">
    <source>
        <dbReference type="ARBA" id="ARBA00022679"/>
    </source>
</evidence>
<dbReference type="InterPro" id="IPR001460">
    <property type="entry name" value="PCN-bd_Tpept"/>
</dbReference>